<evidence type="ECO:0000256" key="5">
    <source>
        <dbReference type="ARBA" id="ARBA00022792"/>
    </source>
</evidence>
<evidence type="ECO:0000256" key="2">
    <source>
        <dbReference type="ARBA" id="ARBA00004673"/>
    </source>
</evidence>
<dbReference type="GO" id="GO:0045277">
    <property type="term" value="C:respiratory chain complex IV"/>
    <property type="evidence" value="ECO:0007669"/>
    <property type="project" value="InterPro"/>
</dbReference>
<dbReference type="OrthoDB" id="186013at2759"/>
<dbReference type="SUPFAM" id="SSF81406">
    <property type="entry name" value="Mitochondrial cytochrome c oxidase subunit IV"/>
    <property type="match status" value="1"/>
</dbReference>
<evidence type="ECO:0000313" key="12">
    <source>
        <dbReference type="Proteomes" id="UP000077315"/>
    </source>
</evidence>
<keyword evidence="10" id="KW-0472">Membrane</keyword>
<dbReference type="PANTHER" id="PTHR10707:SF10">
    <property type="entry name" value="CYTOCHROME C OXIDASE SUBUNIT 4"/>
    <property type="match status" value="1"/>
</dbReference>
<dbReference type="CDD" id="cd00922">
    <property type="entry name" value="Cyt_c_Oxidase_IV"/>
    <property type="match status" value="1"/>
</dbReference>
<dbReference type="InParanoid" id="A0A167MQT3"/>
<dbReference type="FunCoup" id="A0A167MQT3">
    <property type="interactions" value="110"/>
</dbReference>
<sequence>MLCNLTRNQAKSVVKKAIQARRNNSNLAVENLETRWKTFSAAEQNTVAKQLETAQKQDWKILSTDDKKAAYYIAFGAHGPRAPITEPGHGIKVFSGVVGALVVSAAFSYAVSQKGQETPKTMTKEWQEATNEYLKSQNSNPISGISSEGFKGKGYVMD</sequence>
<evidence type="ECO:0000256" key="7">
    <source>
        <dbReference type="ARBA" id="ARBA00022989"/>
    </source>
</evidence>
<keyword evidence="8" id="KW-0560">Oxidoreductase</keyword>
<keyword evidence="5" id="KW-0999">Mitochondrion inner membrane</keyword>
<keyword evidence="7" id="KW-1133">Transmembrane helix</keyword>
<accession>A0A167MQT3</accession>
<dbReference type="PANTHER" id="PTHR10707">
    <property type="entry name" value="CYTOCHROME C OXIDASE SUBUNIT IV"/>
    <property type="match status" value="1"/>
</dbReference>
<dbReference type="GO" id="GO:0005743">
    <property type="term" value="C:mitochondrial inner membrane"/>
    <property type="evidence" value="ECO:0007669"/>
    <property type="project" value="UniProtKB-SubCell"/>
</dbReference>
<keyword evidence="12" id="KW-1185">Reference proteome</keyword>
<dbReference type="EMBL" id="KV440980">
    <property type="protein sequence ID" value="OAD73589.1"/>
    <property type="molecule type" value="Genomic_DNA"/>
</dbReference>
<gene>
    <name evidence="11" type="primary">COX4</name>
    <name evidence="11" type="ORF">PHYBLDRAFT_34311</name>
</gene>
<evidence type="ECO:0000256" key="9">
    <source>
        <dbReference type="ARBA" id="ARBA00023128"/>
    </source>
</evidence>
<evidence type="ECO:0000256" key="10">
    <source>
        <dbReference type="ARBA" id="ARBA00023136"/>
    </source>
</evidence>
<dbReference type="Pfam" id="PF02936">
    <property type="entry name" value="COX4"/>
    <property type="match status" value="1"/>
</dbReference>
<dbReference type="Proteomes" id="UP000077315">
    <property type="component" value="Unassembled WGS sequence"/>
</dbReference>
<comment type="similarity">
    <text evidence="3">Belongs to the cytochrome c oxidase IV family.</text>
</comment>
<dbReference type="RefSeq" id="XP_018291629.1">
    <property type="nucleotide sequence ID" value="XM_018440028.1"/>
</dbReference>
<keyword evidence="4" id="KW-0812">Transmembrane</keyword>
<dbReference type="VEuPathDB" id="FungiDB:PHYBLDRAFT_34311"/>
<dbReference type="InterPro" id="IPR036639">
    <property type="entry name" value="Cyt_c_oxidase_su4_sf"/>
</dbReference>
<keyword evidence="9" id="KW-0496">Mitochondrion</keyword>
<dbReference type="GO" id="GO:0006123">
    <property type="term" value="P:mitochondrial electron transport, cytochrome c to oxygen"/>
    <property type="evidence" value="ECO:0007669"/>
    <property type="project" value="InterPro"/>
</dbReference>
<evidence type="ECO:0000313" key="11">
    <source>
        <dbReference type="EMBL" id="OAD73589.1"/>
    </source>
</evidence>
<protein>
    <submittedName>
        <fullName evidence="11">Cytochrome c oxidase subunit 4 COX4</fullName>
    </submittedName>
</protein>
<dbReference type="GeneID" id="29000934"/>
<proteinExistence type="inferred from homology"/>
<evidence type="ECO:0000256" key="1">
    <source>
        <dbReference type="ARBA" id="ARBA00004434"/>
    </source>
</evidence>
<evidence type="ECO:0000256" key="6">
    <source>
        <dbReference type="ARBA" id="ARBA00022946"/>
    </source>
</evidence>
<keyword evidence="6" id="KW-0809">Transit peptide</keyword>
<comment type="subcellular location">
    <subcellularLocation>
        <location evidence="1">Mitochondrion inner membrane</location>
        <topology evidence="1">Single-pass membrane protein</topology>
    </subcellularLocation>
</comment>
<comment type="pathway">
    <text evidence="2">Energy metabolism; oxidative phosphorylation.</text>
</comment>
<reference evidence="12" key="1">
    <citation type="submission" date="2015-06" db="EMBL/GenBank/DDBJ databases">
        <title>Expansion of signal transduction pathways in fungi by whole-genome duplication.</title>
        <authorList>
            <consortium name="DOE Joint Genome Institute"/>
            <person name="Corrochano L.M."/>
            <person name="Kuo A."/>
            <person name="Marcet-Houben M."/>
            <person name="Polaino S."/>
            <person name="Salamov A."/>
            <person name="Villalobos J.M."/>
            <person name="Alvarez M.I."/>
            <person name="Avalos J."/>
            <person name="Benito E.P."/>
            <person name="Benoit I."/>
            <person name="Burger G."/>
            <person name="Camino L.P."/>
            <person name="Canovas D."/>
            <person name="Cerda-Olmedo E."/>
            <person name="Cheng J.-F."/>
            <person name="Dominguez A."/>
            <person name="Elias M."/>
            <person name="Eslava A.P."/>
            <person name="Glaser F."/>
            <person name="Grimwood J."/>
            <person name="Gutierrez G."/>
            <person name="Heitman J."/>
            <person name="Henrissat B."/>
            <person name="Iturriaga E.A."/>
            <person name="Lang B.F."/>
            <person name="Lavin J.L."/>
            <person name="Lee S."/>
            <person name="Li W."/>
            <person name="Lindquist E."/>
            <person name="Lopez-Garcia S."/>
            <person name="Luque E.M."/>
            <person name="Marcos A.T."/>
            <person name="Martin J."/>
            <person name="McCluskey K."/>
            <person name="Medina H.R."/>
            <person name="Miralles-Duran A."/>
            <person name="Miyazaki A."/>
            <person name="Munoz-Torres E."/>
            <person name="Oguiza J.A."/>
            <person name="Ohm R."/>
            <person name="Olmedo M."/>
            <person name="Orejas M."/>
            <person name="Ortiz-Castellanos L."/>
            <person name="Pisabarro A.G."/>
            <person name="Rodriguez-Romero J."/>
            <person name="Ruiz-Herrera J."/>
            <person name="Ruiz-Vazquez R."/>
            <person name="Sanz C."/>
            <person name="Schackwitz W."/>
            <person name="Schmutz J."/>
            <person name="Shahriari M."/>
            <person name="Shelest E."/>
            <person name="Silva-Franco F."/>
            <person name="Soanes D."/>
            <person name="Syed K."/>
            <person name="Tagua V.G."/>
            <person name="Talbot N.J."/>
            <person name="Thon M."/>
            <person name="De vries R.P."/>
            <person name="Wiebenga A."/>
            <person name="Yadav J.S."/>
            <person name="Braun E.L."/>
            <person name="Baker S."/>
            <person name="Garre V."/>
            <person name="Horwitz B."/>
            <person name="Torres-Martinez S."/>
            <person name="Idnurm A."/>
            <person name="Herrera-Estrella A."/>
            <person name="Gabaldon T."/>
            <person name="Grigoriev I.V."/>
        </authorList>
    </citation>
    <scope>NUCLEOTIDE SEQUENCE [LARGE SCALE GENOMIC DNA]</scope>
    <source>
        <strain evidence="12">NRRL 1555(-)</strain>
    </source>
</reference>
<organism evidence="11 12">
    <name type="scientific">Phycomyces blakesleeanus (strain ATCC 8743b / DSM 1359 / FGSC 10004 / NBRC 33097 / NRRL 1555)</name>
    <dbReference type="NCBI Taxonomy" id="763407"/>
    <lineage>
        <taxon>Eukaryota</taxon>
        <taxon>Fungi</taxon>
        <taxon>Fungi incertae sedis</taxon>
        <taxon>Mucoromycota</taxon>
        <taxon>Mucoromycotina</taxon>
        <taxon>Mucoromycetes</taxon>
        <taxon>Mucorales</taxon>
        <taxon>Phycomycetaceae</taxon>
        <taxon>Phycomyces</taxon>
    </lineage>
</organism>
<dbReference type="GO" id="GO:0016491">
    <property type="term" value="F:oxidoreductase activity"/>
    <property type="evidence" value="ECO:0007669"/>
    <property type="project" value="UniProtKB-KW"/>
</dbReference>
<dbReference type="Gene3D" id="1.10.442.10">
    <property type="entry name" value="Cytochrome c oxidase subunit IV"/>
    <property type="match status" value="1"/>
</dbReference>
<dbReference type="InterPro" id="IPR004203">
    <property type="entry name" value="Cyt_c_oxidase_su4_fam"/>
</dbReference>
<evidence type="ECO:0000256" key="4">
    <source>
        <dbReference type="ARBA" id="ARBA00022692"/>
    </source>
</evidence>
<evidence type="ECO:0000256" key="8">
    <source>
        <dbReference type="ARBA" id="ARBA00023002"/>
    </source>
</evidence>
<dbReference type="AlphaFoldDB" id="A0A167MQT3"/>
<dbReference type="STRING" id="763407.A0A167MQT3"/>
<name>A0A167MQT3_PHYB8</name>
<dbReference type="FunFam" id="1.10.442.10:FF:000002">
    <property type="entry name" value="Cytochrome c oxidase subunit V"/>
    <property type="match status" value="1"/>
</dbReference>
<evidence type="ECO:0000256" key="3">
    <source>
        <dbReference type="ARBA" id="ARBA00008135"/>
    </source>
</evidence>